<keyword evidence="2" id="KW-1185">Reference proteome</keyword>
<evidence type="ECO:0000313" key="2">
    <source>
        <dbReference type="Proteomes" id="UP000800200"/>
    </source>
</evidence>
<sequence>MNRHRLRHEDYTVGWVCALPIELAAAQEMLDEEHQDLPHDDSNDTNLYTLGCIGEHNVVIACLPAGQTGTNTAAAVALQMKSKFTSIRFGLMVGIGGGVPGDKTDVRLGDVVISQPEKQLGAVVQHDFGKAMPLGFERTGFLNTPPTILLNALSKLKANHIRGKNSLAKYLYTLTRLPVFTLENVGPDILFEPTYEHLEGDTCEMCSKDRLVKRNSRNNQEIKVHYGTIASGNQVMRDGVTRDKVSRELGGVLCFAYNTRARMLLQAQCLFGLTSQHRSPFQP</sequence>
<dbReference type="InterPro" id="IPR053137">
    <property type="entry name" value="NLR-like"/>
</dbReference>
<dbReference type="GO" id="GO:0003824">
    <property type="term" value="F:catalytic activity"/>
    <property type="evidence" value="ECO:0007669"/>
    <property type="project" value="InterPro"/>
</dbReference>
<dbReference type="GO" id="GO:0009116">
    <property type="term" value="P:nucleoside metabolic process"/>
    <property type="evidence" value="ECO:0007669"/>
    <property type="project" value="InterPro"/>
</dbReference>
<dbReference type="Gene3D" id="3.40.50.1580">
    <property type="entry name" value="Nucleoside phosphorylase domain"/>
    <property type="match status" value="1"/>
</dbReference>
<gene>
    <name evidence="1" type="ORF">K469DRAFT_285121</name>
</gene>
<dbReference type="InterPro" id="IPR035994">
    <property type="entry name" value="Nucleoside_phosphorylase_sf"/>
</dbReference>
<dbReference type="AlphaFoldDB" id="A0A6A6ESR8"/>
<reference evidence="1" key="1">
    <citation type="journal article" date="2020" name="Stud. Mycol.">
        <title>101 Dothideomycetes genomes: a test case for predicting lifestyles and emergence of pathogens.</title>
        <authorList>
            <person name="Haridas S."/>
            <person name="Albert R."/>
            <person name="Binder M."/>
            <person name="Bloem J."/>
            <person name="Labutti K."/>
            <person name="Salamov A."/>
            <person name="Andreopoulos B."/>
            <person name="Baker S."/>
            <person name="Barry K."/>
            <person name="Bills G."/>
            <person name="Bluhm B."/>
            <person name="Cannon C."/>
            <person name="Castanera R."/>
            <person name="Culley D."/>
            <person name="Daum C."/>
            <person name="Ezra D."/>
            <person name="Gonzalez J."/>
            <person name="Henrissat B."/>
            <person name="Kuo A."/>
            <person name="Liang C."/>
            <person name="Lipzen A."/>
            <person name="Lutzoni F."/>
            <person name="Magnuson J."/>
            <person name="Mondo S."/>
            <person name="Nolan M."/>
            <person name="Ohm R."/>
            <person name="Pangilinan J."/>
            <person name="Park H.-J."/>
            <person name="Ramirez L."/>
            <person name="Alfaro M."/>
            <person name="Sun H."/>
            <person name="Tritt A."/>
            <person name="Yoshinaga Y."/>
            <person name="Zwiers L.-H."/>
            <person name="Turgeon B."/>
            <person name="Goodwin S."/>
            <person name="Spatafora J."/>
            <person name="Crous P."/>
            <person name="Grigoriev I."/>
        </authorList>
    </citation>
    <scope>NUCLEOTIDE SEQUENCE</scope>
    <source>
        <strain evidence="1">CBS 207.26</strain>
    </source>
</reference>
<dbReference type="SUPFAM" id="SSF53167">
    <property type="entry name" value="Purine and uridine phosphorylases"/>
    <property type="match status" value="1"/>
</dbReference>
<dbReference type="PANTHER" id="PTHR46082:SF11">
    <property type="entry name" value="AAA+ ATPASE DOMAIN-CONTAINING PROTEIN-RELATED"/>
    <property type="match status" value="1"/>
</dbReference>
<dbReference type="EMBL" id="ML994614">
    <property type="protein sequence ID" value="KAF2193140.1"/>
    <property type="molecule type" value="Genomic_DNA"/>
</dbReference>
<dbReference type="OrthoDB" id="1577640at2759"/>
<protein>
    <submittedName>
        <fullName evidence="1">Purine and uridine phosphorylase</fullName>
    </submittedName>
</protein>
<dbReference type="PANTHER" id="PTHR46082">
    <property type="entry name" value="ATP/GTP-BINDING PROTEIN-RELATED"/>
    <property type="match status" value="1"/>
</dbReference>
<proteinExistence type="predicted"/>
<dbReference type="Proteomes" id="UP000800200">
    <property type="component" value="Unassembled WGS sequence"/>
</dbReference>
<name>A0A6A6ESR8_9PEZI</name>
<accession>A0A6A6ESR8</accession>
<evidence type="ECO:0000313" key="1">
    <source>
        <dbReference type="EMBL" id="KAF2193140.1"/>
    </source>
</evidence>
<organism evidence="1 2">
    <name type="scientific">Zopfia rhizophila CBS 207.26</name>
    <dbReference type="NCBI Taxonomy" id="1314779"/>
    <lineage>
        <taxon>Eukaryota</taxon>
        <taxon>Fungi</taxon>
        <taxon>Dikarya</taxon>
        <taxon>Ascomycota</taxon>
        <taxon>Pezizomycotina</taxon>
        <taxon>Dothideomycetes</taxon>
        <taxon>Dothideomycetes incertae sedis</taxon>
        <taxon>Zopfiaceae</taxon>
        <taxon>Zopfia</taxon>
    </lineage>
</organism>